<accession>A0A4R0RHU4</accession>
<sequence length="337" mass="37107">MHPFFVPPCVVHDTTDTTDGPHGELTILSSDNVRFTVSKRALSKACSVFDDMFAFPCPSPLSDSSSGDDDTEGPVVPLSEHSAVLSKFLDALRPGSMVTFANLTEMEEFYGIADKYCSESAMEVARKALVSRAESSPVEAYLLACRLGLETEARAAARCALKLPISELKEKGKHHLETPKEGLQAQASALEQLWAYHEQCRAAVTTVSDCEYWALNDLKVIPTVFFDPRIPPPPSVFSYHARCCTVAMSASDLPEYHVKTWFLPFLARLGELLAIKPSGEELSFTEWNGLFSESVAQAKRCSRCGTHAFDILRIYSKSAISRAGSLVDNVELEFRPL</sequence>
<name>A0A4R0RHU4_9APHY</name>
<dbReference type="OrthoDB" id="6359816at2759"/>
<protein>
    <recommendedName>
        <fullName evidence="3">BTB domain-containing protein</fullName>
    </recommendedName>
</protein>
<dbReference type="EMBL" id="RWJN01000421">
    <property type="protein sequence ID" value="TCD61894.1"/>
    <property type="molecule type" value="Genomic_DNA"/>
</dbReference>
<evidence type="ECO:0008006" key="3">
    <source>
        <dbReference type="Google" id="ProtNLM"/>
    </source>
</evidence>
<dbReference type="Gene3D" id="3.30.710.10">
    <property type="entry name" value="Potassium Channel Kv1.1, Chain A"/>
    <property type="match status" value="1"/>
</dbReference>
<gene>
    <name evidence="1" type="ORF">EIP91_007798</name>
</gene>
<dbReference type="Proteomes" id="UP000292702">
    <property type="component" value="Unassembled WGS sequence"/>
</dbReference>
<dbReference type="InterPro" id="IPR011333">
    <property type="entry name" value="SKP1/BTB/POZ_sf"/>
</dbReference>
<reference evidence="1 2" key="1">
    <citation type="submission" date="2018-11" db="EMBL/GenBank/DDBJ databases">
        <title>Genome assembly of Steccherinum ochraceum LE-BIN_3174, the white-rot fungus of the Steccherinaceae family (The Residual Polyporoid clade, Polyporales, Basidiomycota).</title>
        <authorList>
            <person name="Fedorova T.V."/>
            <person name="Glazunova O.A."/>
            <person name="Landesman E.O."/>
            <person name="Moiseenko K.V."/>
            <person name="Psurtseva N.V."/>
            <person name="Savinova O.S."/>
            <person name="Shakhova N.V."/>
            <person name="Tyazhelova T.V."/>
            <person name="Vasina D.V."/>
        </authorList>
    </citation>
    <scope>NUCLEOTIDE SEQUENCE [LARGE SCALE GENOMIC DNA]</scope>
    <source>
        <strain evidence="1 2">LE-BIN_3174</strain>
    </source>
</reference>
<organism evidence="1 2">
    <name type="scientific">Steccherinum ochraceum</name>
    <dbReference type="NCBI Taxonomy" id="92696"/>
    <lineage>
        <taxon>Eukaryota</taxon>
        <taxon>Fungi</taxon>
        <taxon>Dikarya</taxon>
        <taxon>Basidiomycota</taxon>
        <taxon>Agaricomycotina</taxon>
        <taxon>Agaricomycetes</taxon>
        <taxon>Polyporales</taxon>
        <taxon>Steccherinaceae</taxon>
        <taxon>Steccherinum</taxon>
    </lineage>
</organism>
<evidence type="ECO:0000313" key="2">
    <source>
        <dbReference type="Proteomes" id="UP000292702"/>
    </source>
</evidence>
<proteinExistence type="predicted"/>
<comment type="caution">
    <text evidence="1">The sequence shown here is derived from an EMBL/GenBank/DDBJ whole genome shotgun (WGS) entry which is preliminary data.</text>
</comment>
<dbReference type="AlphaFoldDB" id="A0A4R0RHU4"/>
<dbReference type="STRING" id="92696.A0A4R0RHU4"/>
<evidence type="ECO:0000313" key="1">
    <source>
        <dbReference type="EMBL" id="TCD61894.1"/>
    </source>
</evidence>
<keyword evidence="2" id="KW-1185">Reference proteome</keyword>